<evidence type="ECO:0000259" key="1">
    <source>
        <dbReference type="Pfam" id="PF13391"/>
    </source>
</evidence>
<dbReference type="STRING" id="1817863.A2Y62_02225"/>
<sequence>MTDMPIRHAAFNWLNDQVSRKGDVLPRKLLSEGFIYNGNKIRLVGPQGIFKPKLCQLPLSITTSPNSPYKDTIQNNKILLYKYRGTDPQHRDNIGLRHAMKQKVPLIYFFGIVESKYLAMWPAFIMDDDSTNLTFYVQVDEFGLLSKVSEEETPIRRAYITSQAMVRLHQRTFREKVLIAYQTQCAFCRLKHEELLDAAHIIPDSQPEGEPHVSNGLALCKLHHAAFDSHFIGVKMDYIMEVRRDILEEPDGPMHELALRDMHGKRIILPRERNLWPNHVLLEKRYEQFRRAV</sequence>
<evidence type="ECO:0000313" key="3">
    <source>
        <dbReference type="Proteomes" id="UP000178943"/>
    </source>
</evidence>
<dbReference type="Pfam" id="PF13391">
    <property type="entry name" value="HNH_2"/>
    <property type="match status" value="1"/>
</dbReference>
<proteinExistence type="predicted"/>
<organism evidence="2 3">
    <name type="scientific">Candidatus Fischerbacteria bacterium RBG_13_37_8</name>
    <dbReference type="NCBI Taxonomy" id="1817863"/>
    <lineage>
        <taxon>Bacteria</taxon>
        <taxon>Candidatus Fischeribacteriota</taxon>
    </lineage>
</organism>
<name>A0A1F5VJP1_9BACT</name>
<evidence type="ECO:0000313" key="2">
    <source>
        <dbReference type="EMBL" id="OGF63683.1"/>
    </source>
</evidence>
<comment type="caution">
    <text evidence="2">The sequence shown here is derived from an EMBL/GenBank/DDBJ whole genome shotgun (WGS) entry which is preliminary data.</text>
</comment>
<reference evidence="2 3" key="1">
    <citation type="journal article" date="2016" name="Nat. Commun.">
        <title>Thousands of microbial genomes shed light on interconnected biogeochemical processes in an aquifer system.</title>
        <authorList>
            <person name="Anantharaman K."/>
            <person name="Brown C.T."/>
            <person name="Hug L.A."/>
            <person name="Sharon I."/>
            <person name="Castelle C.J."/>
            <person name="Probst A.J."/>
            <person name="Thomas B.C."/>
            <person name="Singh A."/>
            <person name="Wilkins M.J."/>
            <person name="Karaoz U."/>
            <person name="Brodie E.L."/>
            <person name="Williams K.H."/>
            <person name="Hubbard S.S."/>
            <person name="Banfield J.F."/>
        </authorList>
    </citation>
    <scope>NUCLEOTIDE SEQUENCE [LARGE SCALE GENOMIC DNA]</scope>
</reference>
<dbReference type="Proteomes" id="UP000178943">
    <property type="component" value="Unassembled WGS sequence"/>
</dbReference>
<gene>
    <name evidence="2" type="ORF">A2Y62_02225</name>
</gene>
<dbReference type="EMBL" id="MFGW01000155">
    <property type="protein sequence ID" value="OGF63683.1"/>
    <property type="molecule type" value="Genomic_DNA"/>
</dbReference>
<dbReference type="AlphaFoldDB" id="A0A1F5VJP1"/>
<accession>A0A1F5VJP1</accession>
<dbReference type="InterPro" id="IPR003615">
    <property type="entry name" value="HNH_nuc"/>
</dbReference>
<feature type="domain" description="HNH nuclease" evidence="1">
    <location>
        <begin position="185"/>
        <end position="234"/>
    </location>
</feature>
<protein>
    <recommendedName>
        <fullName evidence="1">HNH nuclease domain-containing protein</fullName>
    </recommendedName>
</protein>